<comment type="similarity">
    <text evidence="3 12">Belongs to the CcmD/CycX/HelD family.</text>
</comment>
<evidence type="ECO:0000313" key="13">
    <source>
        <dbReference type="EMBL" id="AFJ47232.1"/>
    </source>
</evidence>
<evidence type="ECO:0000256" key="4">
    <source>
        <dbReference type="ARBA" id="ARBA00016461"/>
    </source>
</evidence>
<evidence type="ECO:0000256" key="12">
    <source>
        <dbReference type="RuleBase" id="RU363101"/>
    </source>
</evidence>
<evidence type="ECO:0000256" key="2">
    <source>
        <dbReference type="ARBA" id="ARBA00004377"/>
    </source>
</evidence>
<name>I2B9M8_SHIBC</name>
<dbReference type="PANTHER" id="PTHR37531:SF1">
    <property type="entry name" value="HEME EXPORTER PROTEIN D"/>
    <property type="match status" value="1"/>
</dbReference>
<keyword evidence="10 12" id="KW-1133">Transmembrane helix</keyword>
<accession>I2B9M8</accession>
<evidence type="ECO:0000256" key="3">
    <source>
        <dbReference type="ARBA" id="ARBA00008741"/>
    </source>
</evidence>
<organism evidence="13 14">
    <name type="scientific">Shimwellia blattae (strain ATCC 29907 / DSM 4481 / JCM 1650 / NBRC 105725 / CDC 9005-74)</name>
    <name type="common">Escherichia blattae</name>
    <dbReference type="NCBI Taxonomy" id="630626"/>
    <lineage>
        <taxon>Bacteria</taxon>
        <taxon>Pseudomonadati</taxon>
        <taxon>Pseudomonadota</taxon>
        <taxon>Gammaproteobacteria</taxon>
        <taxon>Enterobacterales</taxon>
        <taxon>Enterobacteriaceae</taxon>
        <taxon>Shimwellia</taxon>
    </lineage>
</organism>
<feature type="transmembrane region" description="Helical" evidence="12">
    <location>
        <begin position="20"/>
        <end position="40"/>
    </location>
</feature>
<evidence type="ECO:0000256" key="9">
    <source>
        <dbReference type="ARBA" id="ARBA00022748"/>
    </source>
</evidence>
<dbReference type="GO" id="GO:0005886">
    <property type="term" value="C:plasma membrane"/>
    <property type="evidence" value="ECO:0007669"/>
    <property type="project" value="UniProtKB-SubCell"/>
</dbReference>
<dbReference type="RefSeq" id="WP_002443544.1">
    <property type="nucleotide sequence ID" value="NC_017910.1"/>
</dbReference>
<dbReference type="PATRIC" id="fig|630626.3.peg.2077"/>
<dbReference type="Pfam" id="PF04995">
    <property type="entry name" value="CcmD"/>
    <property type="match status" value="1"/>
</dbReference>
<gene>
    <name evidence="13" type="primary">ccmD1</name>
    <name evidence="13" type="ordered locus">EBL_c21410</name>
</gene>
<dbReference type="Proteomes" id="UP000001955">
    <property type="component" value="Chromosome"/>
</dbReference>
<sequence>MSRAFASWQDFFAMGGYAFYVWLAVLMTLLPLAILVLHTVRQHRSILRAVAQQQARQARRLAARTRQEAP</sequence>
<proteinExistence type="inferred from homology"/>
<dbReference type="EMBL" id="CP001560">
    <property type="protein sequence ID" value="AFJ47232.1"/>
    <property type="molecule type" value="Genomic_DNA"/>
</dbReference>
<evidence type="ECO:0000256" key="8">
    <source>
        <dbReference type="ARBA" id="ARBA00022692"/>
    </source>
</evidence>
<comment type="subcellular location">
    <subcellularLocation>
        <location evidence="2 12">Cell inner membrane</location>
        <topology evidence="2 12">Single-pass membrane protein</topology>
    </subcellularLocation>
</comment>
<reference evidence="13 14" key="1">
    <citation type="journal article" date="2012" name="J. Bacteriol.">
        <title>Complete genome sequence of the B12-producing Shimwellia blattae strain DSM 4481, isolated from a cockroach.</title>
        <authorList>
            <person name="Brzuszkiewicz E."/>
            <person name="Waschkowitz T."/>
            <person name="Wiezer A."/>
            <person name="Daniel R."/>
        </authorList>
    </citation>
    <scope>NUCLEOTIDE SEQUENCE [LARGE SCALE GENOMIC DNA]</scope>
    <source>
        <strain evidence="14">ATCC 29907 / DSM 4481 / JCM 1650 / NBRC 105725 / CDC 9005-74</strain>
    </source>
</reference>
<keyword evidence="11 12" id="KW-0472">Membrane</keyword>
<evidence type="ECO:0000256" key="5">
    <source>
        <dbReference type="ARBA" id="ARBA00022448"/>
    </source>
</evidence>
<evidence type="ECO:0000256" key="1">
    <source>
        <dbReference type="ARBA" id="ARBA00002442"/>
    </source>
</evidence>
<accession>K6VZW5</accession>
<dbReference type="AlphaFoldDB" id="I2B9M8"/>
<dbReference type="GO" id="GO:0017004">
    <property type="term" value="P:cytochrome complex assembly"/>
    <property type="evidence" value="ECO:0007669"/>
    <property type="project" value="UniProtKB-KW"/>
</dbReference>
<keyword evidence="9 12" id="KW-0201">Cytochrome c-type biogenesis</keyword>
<dbReference type="InterPro" id="IPR007078">
    <property type="entry name" value="Haem_export_protD_CcmD"/>
</dbReference>
<dbReference type="OrthoDB" id="9815607at2"/>
<dbReference type="eggNOG" id="COG3114">
    <property type="taxonomic scope" value="Bacteria"/>
</dbReference>
<protein>
    <recommendedName>
        <fullName evidence="4 12">Heme exporter protein D</fullName>
    </recommendedName>
</protein>
<dbReference type="STRING" id="630626.EBL_c21410"/>
<keyword evidence="5 12" id="KW-0813">Transport</keyword>
<keyword evidence="7 12" id="KW-0997">Cell inner membrane</keyword>
<dbReference type="NCBIfam" id="TIGR03141">
    <property type="entry name" value="cytochro_ccmD"/>
    <property type="match status" value="1"/>
</dbReference>
<dbReference type="GO" id="GO:0015886">
    <property type="term" value="P:heme transport"/>
    <property type="evidence" value="ECO:0007669"/>
    <property type="project" value="InterPro"/>
</dbReference>
<evidence type="ECO:0000256" key="11">
    <source>
        <dbReference type="ARBA" id="ARBA00023136"/>
    </source>
</evidence>
<dbReference type="InterPro" id="IPR052075">
    <property type="entry name" value="Heme_exporter_D"/>
</dbReference>
<evidence type="ECO:0000313" key="14">
    <source>
        <dbReference type="Proteomes" id="UP000001955"/>
    </source>
</evidence>
<dbReference type="PANTHER" id="PTHR37531">
    <property type="entry name" value="HEME EXPORTER PROTEIN D"/>
    <property type="match status" value="1"/>
</dbReference>
<evidence type="ECO:0000256" key="6">
    <source>
        <dbReference type="ARBA" id="ARBA00022475"/>
    </source>
</evidence>
<evidence type="ECO:0000256" key="10">
    <source>
        <dbReference type="ARBA" id="ARBA00022989"/>
    </source>
</evidence>
<keyword evidence="8 12" id="KW-0812">Transmembrane</keyword>
<dbReference type="KEGG" id="ebt:EBL_c21410"/>
<keyword evidence="14" id="KW-1185">Reference proteome</keyword>
<dbReference type="GO" id="GO:1903607">
    <property type="term" value="P:cytochrome c biosynthetic process"/>
    <property type="evidence" value="ECO:0007669"/>
    <property type="project" value="TreeGrafter"/>
</dbReference>
<comment type="function">
    <text evidence="1 12">Required for the export of heme to the periplasm for the biogenesis of c-type cytochromes.</text>
</comment>
<dbReference type="HOGENOM" id="CLU_180892_0_0_6"/>
<evidence type="ECO:0000256" key="7">
    <source>
        <dbReference type="ARBA" id="ARBA00022519"/>
    </source>
</evidence>
<keyword evidence="6 12" id="KW-1003">Cell membrane</keyword>